<evidence type="ECO:0000256" key="6">
    <source>
        <dbReference type="ARBA" id="ARBA00022692"/>
    </source>
</evidence>
<evidence type="ECO:0000256" key="5">
    <source>
        <dbReference type="ARBA" id="ARBA00022597"/>
    </source>
</evidence>
<feature type="transmembrane region" description="Helical" evidence="13">
    <location>
        <begin position="411"/>
        <end position="430"/>
    </location>
</feature>
<evidence type="ECO:0000256" key="13">
    <source>
        <dbReference type="SAM" id="Phobius"/>
    </source>
</evidence>
<evidence type="ECO:0000256" key="7">
    <source>
        <dbReference type="ARBA" id="ARBA00022989"/>
    </source>
</evidence>
<dbReference type="Gene3D" id="1.20.1250.20">
    <property type="entry name" value="MFS general substrate transporter like domains"/>
    <property type="match status" value="2"/>
</dbReference>
<dbReference type="InterPro" id="IPR005828">
    <property type="entry name" value="MFS_sugar_transport-like"/>
</dbReference>
<dbReference type="FunFam" id="1.20.1250.20:FF:000122">
    <property type="entry name" value="D-xylose transporter XylE"/>
    <property type="match status" value="1"/>
</dbReference>
<evidence type="ECO:0000256" key="10">
    <source>
        <dbReference type="ARBA" id="ARBA00070440"/>
    </source>
</evidence>
<comment type="catalytic activity">
    <reaction evidence="9">
        <text>D-xylose(in) + H(+)(in) = D-xylose(out) + H(+)(out)</text>
        <dbReference type="Rhea" id="RHEA:28959"/>
        <dbReference type="ChEBI" id="CHEBI:15378"/>
        <dbReference type="ChEBI" id="CHEBI:53455"/>
    </reaction>
    <physiologicalReaction direction="right-to-left" evidence="9">
        <dbReference type="Rhea" id="RHEA:28961"/>
    </physiologicalReaction>
</comment>
<dbReference type="PRINTS" id="PR00171">
    <property type="entry name" value="SUGRTRNSPORT"/>
</dbReference>
<reference evidence="15 16" key="1">
    <citation type="submission" date="2019-05" db="EMBL/GenBank/DDBJ databases">
        <title>Draft genomes of bacterial isolates retrieved from different Forrest soils.</title>
        <authorList>
            <person name="Soares-Castro P."/>
            <person name="Santos P.M."/>
        </authorList>
    </citation>
    <scope>NUCLEOTIDE SEQUENCE [LARGE SCALE GENOMIC DNA]</scope>
    <source>
        <strain evidence="15 16">UMG736</strain>
    </source>
</reference>
<feature type="transmembrane region" description="Helical" evidence="13">
    <location>
        <begin position="169"/>
        <end position="191"/>
    </location>
</feature>
<keyword evidence="7 13" id="KW-1133">Transmembrane helix</keyword>
<dbReference type="InterPro" id="IPR003663">
    <property type="entry name" value="Sugar/inositol_transpt"/>
</dbReference>
<dbReference type="EMBL" id="SUQN01000004">
    <property type="protein sequence ID" value="NTZ50869.1"/>
    <property type="molecule type" value="Genomic_DNA"/>
</dbReference>
<evidence type="ECO:0000313" key="15">
    <source>
        <dbReference type="EMBL" id="NTZ50869.1"/>
    </source>
</evidence>
<keyword evidence="16" id="KW-1185">Reference proteome</keyword>
<evidence type="ECO:0000256" key="2">
    <source>
        <dbReference type="ARBA" id="ARBA00010992"/>
    </source>
</evidence>
<comment type="subcellular location">
    <subcellularLocation>
        <location evidence="1">Cell membrane</location>
        <topology evidence="1">Multi-pass membrane protein</topology>
    </subcellularLocation>
</comment>
<feature type="transmembrane region" description="Helical" evidence="13">
    <location>
        <begin position="142"/>
        <end position="163"/>
    </location>
</feature>
<evidence type="ECO:0000256" key="12">
    <source>
        <dbReference type="RuleBase" id="RU003346"/>
    </source>
</evidence>
<keyword evidence="8 13" id="KW-0472">Membrane</keyword>
<evidence type="ECO:0000256" key="3">
    <source>
        <dbReference type="ARBA" id="ARBA00022448"/>
    </source>
</evidence>
<evidence type="ECO:0000256" key="11">
    <source>
        <dbReference type="ARBA" id="ARBA00076792"/>
    </source>
</evidence>
<dbReference type="AlphaFoldDB" id="A0ABD6M2M0"/>
<keyword evidence="3 12" id="KW-0813">Transport</keyword>
<keyword evidence="5" id="KW-0762">Sugar transport</keyword>
<evidence type="ECO:0000256" key="9">
    <source>
        <dbReference type="ARBA" id="ARBA00050593"/>
    </source>
</evidence>
<feature type="transmembrane region" description="Helical" evidence="13">
    <location>
        <begin position="53"/>
        <end position="74"/>
    </location>
</feature>
<evidence type="ECO:0000256" key="1">
    <source>
        <dbReference type="ARBA" id="ARBA00004651"/>
    </source>
</evidence>
<accession>A0ABD6M2M0</accession>
<evidence type="ECO:0000313" key="16">
    <source>
        <dbReference type="Proteomes" id="UP000729009"/>
    </source>
</evidence>
<dbReference type="PANTHER" id="PTHR48023:SF4">
    <property type="entry name" value="D-XYLOSE-PROTON SYMPORTER-LIKE 2"/>
    <property type="match status" value="1"/>
</dbReference>
<feature type="transmembrane region" description="Helical" evidence="13">
    <location>
        <begin position="83"/>
        <end position="102"/>
    </location>
</feature>
<proteinExistence type="inferred from homology"/>
<keyword evidence="6 13" id="KW-0812">Transmembrane</keyword>
<feature type="transmembrane region" description="Helical" evidence="13">
    <location>
        <begin position="251"/>
        <end position="270"/>
    </location>
</feature>
<dbReference type="InterPro" id="IPR036259">
    <property type="entry name" value="MFS_trans_sf"/>
</dbReference>
<dbReference type="NCBIfam" id="TIGR00879">
    <property type="entry name" value="SP"/>
    <property type="match status" value="1"/>
</dbReference>
<feature type="transmembrane region" description="Helical" evidence="13">
    <location>
        <begin position="12"/>
        <end position="41"/>
    </location>
</feature>
<feature type="transmembrane region" description="Helical" evidence="13">
    <location>
        <begin position="380"/>
        <end position="399"/>
    </location>
</feature>
<comment type="similarity">
    <text evidence="2 12">Belongs to the major facilitator superfamily. Sugar transporter (TC 2.A.1.1) family.</text>
</comment>
<feature type="domain" description="Major facilitator superfamily (MFS) profile" evidence="14">
    <location>
        <begin position="17"/>
        <end position="434"/>
    </location>
</feature>
<feature type="transmembrane region" description="Helical" evidence="13">
    <location>
        <begin position="346"/>
        <end position="368"/>
    </location>
</feature>
<protein>
    <recommendedName>
        <fullName evidence="10">D-xylose-proton symporter</fullName>
    </recommendedName>
    <alternativeName>
        <fullName evidence="11">D-xylose transporter</fullName>
    </alternativeName>
</protein>
<sequence>MLVRIVTMKYPFYLYFSCCTAIFGGIMFGFDIAIIAGAIPFIQTYFNWNELQLGWGVSSLLVGCIIGSFSSGYITNKFGRKRVLIISAIIFGLSCVGTGIATNETTFILNRLLGGISVGAISVLSPMYVAEMAPASMRGRMTAIYQLCIMLGILLSYLTNYFLKDLENNWRLMFISGVVPAVVFFVGLLFIPESPRWLTLKGQKQKALNILQRFYSADEAQRMTADVEKNLAAHHATQSSTLFHKDARSSIMLGLILAVLVQLIGCNAALDYAPKIMMAAGFSISSALYFNIFMGIINLTATVVGVVLIDRVGRRPLYLYGSLIMGVSLFFLGFSFHHALPAGVTLFFLFSYIACFSACIGPVFWTLVSEMFPNAIRSKAVALVSFTQWIFNFLVVWLFPFTLATFGGNNTFYFFAVMCLIQLIITKRMLPETKGKSLEEIEQFWLQKQRSAAPQRERSVVKGRALH</sequence>
<gene>
    <name evidence="15" type="ORF">FCH32_11220</name>
</gene>
<feature type="transmembrane region" description="Helical" evidence="13">
    <location>
        <begin position="108"/>
        <end position="130"/>
    </location>
</feature>
<dbReference type="PROSITE" id="PS00216">
    <property type="entry name" value="SUGAR_TRANSPORT_1"/>
    <property type="match status" value="1"/>
</dbReference>
<evidence type="ECO:0000259" key="14">
    <source>
        <dbReference type="PROSITE" id="PS50850"/>
    </source>
</evidence>
<name>A0ABD6M2M0_9ENTR</name>
<dbReference type="Proteomes" id="UP000729009">
    <property type="component" value="Unassembled WGS sequence"/>
</dbReference>
<comment type="caution">
    <text evidence="15">The sequence shown here is derived from an EMBL/GenBank/DDBJ whole genome shotgun (WGS) entry which is preliminary data.</text>
</comment>
<dbReference type="GO" id="GO:0005886">
    <property type="term" value="C:plasma membrane"/>
    <property type="evidence" value="ECO:0007669"/>
    <property type="project" value="UniProtKB-SubCell"/>
</dbReference>
<dbReference type="InterPro" id="IPR005829">
    <property type="entry name" value="Sugar_transporter_CS"/>
</dbReference>
<dbReference type="SUPFAM" id="SSF103473">
    <property type="entry name" value="MFS general substrate transporter"/>
    <property type="match status" value="1"/>
</dbReference>
<evidence type="ECO:0000256" key="4">
    <source>
        <dbReference type="ARBA" id="ARBA00022475"/>
    </source>
</evidence>
<dbReference type="InterPro" id="IPR050820">
    <property type="entry name" value="MFS_Sugar_Transporter"/>
</dbReference>
<dbReference type="PANTHER" id="PTHR48023">
    <property type="entry name" value="D-XYLOSE-PROTON SYMPORTER-LIKE 2"/>
    <property type="match status" value="1"/>
</dbReference>
<dbReference type="PROSITE" id="PS50850">
    <property type="entry name" value="MFS"/>
    <property type="match status" value="1"/>
</dbReference>
<dbReference type="PROSITE" id="PS00217">
    <property type="entry name" value="SUGAR_TRANSPORT_2"/>
    <property type="match status" value="1"/>
</dbReference>
<feature type="transmembrane region" description="Helical" evidence="13">
    <location>
        <begin position="317"/>
        <end position="340"/>
    </location>
</feature>
<dbReference type="Pfam" id="PF00083">
    <property type="entry name" value="Sugar_tr"/>
    <property type="match status" value="1"/>
</dbReference>
<keyword evidence="4" id="KW-1003">Cell membrane</keyword>
<organism evidence="15 16">
    <name type="scientific">Citrobacter gillenii</name>
    <dbReference type="NCBI Taxonomy" id="67828"/>
    <lineage>
        <taxon>Bacteria</taxon>
        <taxon>Pseudomonadati</taxon>
        <taxon>Pseudomonadota</taxon>
        <taxon>Gammaproteobacteria</taxon>
        <taxon>Enterobacterales</taxon>
        <taxon>Enterobacteriaceae</taxon>
        <taxon>Citrobacter</taxon>
        <taxon>Citrobacter freundii complex</taxon>
    </lineage>
</organism>
<evidence type="ECO:0000256" key="8">
    <source>
        <dbReference type="ARBA" id="ARBA00023136"/>
    </source>
</evidence>
<dbReference type="InterPro" id="IPR020846">
    <property type="entry name" value="MFS_dom"/>
</dbReference>
<feature type="transmembrane region" description="Helical" evidence="13">
    <location>
        <begin position="290"/>
        <end position="310"/>
    </location>
</feature>